<dbReference type="Gene3D" id="3.30.70.270">
    <property type="match status" value="1"/>
</dbReference>
<comment type="catalytic activity">
    <reaction evidence="2">
        <text>2 GTP = 3',3'-c-di-GMP + 2 diphosphate</text>
        <dbReference type="Rhea" id="RHEA:24898"/>
        <dbReference type="ChEBI" id="CHEBI:33019"/>
        <dbReference type="ChEBI" id="CHEBI:37565"/>
        <dbReference type="ChEBI" id="CHEBI:58805"/>
        <dbReference type="EC" id="2.7.7.65"/>
    </reaction>
</comment>
<keyword evidence="5" id="KW-1185">Reference proteome</keyword>
<dbReference type="Proteomes" id="UP001142810">
    <property type="component" value="Unassembled WGS sequence"/>
</dbReference>
<organism evidence="4 5">
    <name type="scientific">Alteromonas aquimaris</name>
    <dbReference type="NCBI Taxonomy" id="2998417"/>
    <lineage>
        <taxon>Bacteria</taxon>
        <taxon>Pseudomonadati</taxon>
        <taxon>Pseudomonadota</taxon>
        <taxon>Gammaproteobacteria</taxon>
        <taxon>Alteromonadales</taxon>
        <taxon>Alteromonadaceae</taxon>
        <taxon>Alteromonas/Salinimonas group</taxon>
        <taxon>Alteromonas</taxon>
    </lineage>
</organism>
<dbReference type="PROSITE" id="PS50887">
    <property type="entry name" value="GGDEF"/>
    <property type="match status" value="1"/>
</dbReference>
<evidence type="ECO:0000256" key="1">
    <source>
        <dbReference type="ARBA" id="ARBA00012528"/>
    </source>
</evidence>
<dbReference type="Pfam" id="PF00990">
    <property type="entry name" value="GGDEF"/>
    <property type="match status" value="1"/>
</dbReference>
<dbReference type="InterPro" id="IPR050469">
    <property type="entry name" value="Diguanylate_Cyclase"/>
</dbReference>
<accession>A0ABT3P6N7</accession>
<dbReference type="InterPro" id="IPR043128">
    <property type="entry name" value="Rev_trsase/Diguanyl_cyclase"/>
</dbReference>
<feature type="domain" description="GGDEF" evidence="3">
    <location>
        <begin position="1"/>
        <end position="84"/>
    </location>
</feature>
<evidence type="ECO:0000256" key="2">
    <source>
        <dbReference type="ARBA" id="ARBA00034247"/>
    </source>
</evidence>
<dbReference type="InterPro" id="IPR029787">
    <property type="entry name" value="Nucleotide_cyclase"/>
</dbReference>
<evidence type="ECO:0000259" key="3">
    <source>
        <dbReference type="PROSITE" id="PS50887"/>
    </source>
</evidence>
<reference evidence="4" key="1">
    <citation type="submission" date="2022-11" db="EMBL/GenBank/DDBJ databases">
        <title>Alteromonas sp. nov., isolated from sea water of the Qingdao.</title>
        <authorList>
            <person name="Wang Q."/>
        </authorList>
    </citation>
    <scope>NUCLEOTIDE SEQUENCE</scope>
    <source>
        <strain evidence="4">ASW11-7</strain>
    </source>
</reference>
<dbReference type="PANTHER" id="PTHR45138">
    <property type="entry name" value="REGULATORY COMPONENTS OF SENSORY TRANSDUCTION SYSTEM"/>
    <property type="match status" value="1"/>
</dbReference>
<name>A0ABT3P6N7_9ALTE</name>
<gene>
    <name evidence="4" type="ORF">OPS25_07945</name>
</gene>
<dbReference type="RefSeq" id="WP_265617144.1">
    <property type="nucleotide sequence ID" value="NZ_JAPFRD010000010.1"/>
</dbReference>
<dbReference type="EC" id="2.7.7.65" evidence="1"/>
<evidence type="ECO:0000313" key="4">
    <source>
        <dbReference type="EMBL" id="MCW8108423.1"/>
    </source>
</evidence>
<sequence length="96" mass="10476">METSESQAVQHAERLREKIEKSVVVSAAGPIKFTASFGVCGTVAGKFGQAPLLEDDLETMINVADEALYKVKAAGRNQVKAATQQELHYRRSKVKI</sequence>
<proteinExistence type="predicted"/>
<dbReference type="InterPro" id="IPR000160">
    <property type="entry name" value="GGDEF_dom"/>
</dbReference>
<protein>
    <recommendedName>
        <fullName evidence="1">diguanylate cyclase</fullName>
        <ecNumber evidence="1">2.7.7.65</ecNumber>
    </recommendedName>
</protein>
<evidence type="ECO:0000313" key="5">
    <source>
        <dbReference type="Proteomes" id="UP001142810"/>
    </source>
</evidence>
<dbReference type="EMBL" id="JAPFRD010000010">
    <property type="protein sequence ID" value="MCW8108423.1"/>
    <property type="molecule type" value="Genomic_DNA"/>
</dbReference>
<comment type="caution">
    <text evidence="4">The sequence shown here is derived from an EMBL/GenBank/DDBJ whole genome shotgun (WGS) entry which is preliminary data.</text>
</comment>
<dbReference type="PANTHER" id="PTHR45138:SF9">
    <property type="entry name" value="DIGUANYLATE CYCLASE DGCM-RELATED"/>
    <property type="match status" value="1"/>
</dbReference>
<dbReference type="SUPFAM" id="SSF55073">
    <property type="entry name" value="Nucleotide cyclase"/>
    <property type="match status" value="1"/>
</dbReference>